<dbReference type="Pfam" id="PF02464">
    <property type="entry name" value="CinA"/>
    <property type="match status" value="1"/>
</dbReference>
<dbReference type="SUPFAM" id="SSF142433">
    <property type="entry name" value="CinA-like"/>
    <property type="match status" value="1"/>
</dbReference>
<proteinExistence type="predicted"/>
<reference evidence="2 3" key="1">
    <citation type="submission" date="2019-03" db="EMBL/GenBank/DDBJ databases">
        <title>Genomic Encyclopedia of Type Strains, Phase IV (KMG-IV): sequencing the most valuable type-strain genomes for metagenomic binning, comparative biology and taxonomic classification.</title>
        <authorList>
            <person name="Goeker M."/>
        </authorList>
    </citation>
    <scope>NUCLEOTIDE SEQUENCE [LARGE SCALE GENOMIC DNA]</scope>
    <source>
        <strain evidence="2 3">DSM 24830</strain>
    </source>
</reference>
<dbReference type="OrthoDB" id="9801454at2"/>
<evidence type="ECO:0000259" key="1">
    <source>
        <dbReference type="Pfam" id="PF02464"/>
    </source>
</evidence>
<protein>
    <submittedName>
        <fullName evidence="2">Nicotinamide-nucleotide amidase</fullName>
    </submittedName>
</protein>
<accession>A0A4R1F999</accession>
<name>A0A4R1F999_9GAMM</name>
<evidence type="ECO:0000313" key="2">
    <source>
        <dbReference type="EMBL" id="TCJ89319.1"/>
    </source>
</evidence>
<dbReference type="AlphaFoldDB" id="A0A4R1F999"/>
<organism evidence="2 3">
    <name type="scientific">Cocleimonas flava</name>
    <dbReference type="NCBI Taxonomy" id="634765"/>
    <lineage>
        <taxon>Bacteria</taxon>
        <taxon>Pseudomonadati</taxon>
        <taxon>Pseudomonadota</taxon>
        <taxon>Gammaproteobacteria</taxon>
        <taxon>Thiotrichales</taxon>
        <taxon>Thiotrichaceae</taxon>
        <taxon>Cocleimonas</taxon>
    </lineage>
</organism>
<comment type="caution">
    <text evidence="2">The sequence shown here is derived from an EMBL/GenBank/DDBJ whole genome shotgun (WGS) entry which is preliminary data.</text>
</comment>
<feature type="domain" description="CinA C-terminal" evidence="1">
    <location>
        <begin position="3"/>
        <end position="155"/>
    </location>
</feature>
<dbReference type="NCBIfam" id="TIGR00199">
    <property type="entry name" value="PncC_domain"/>
    <property type="match status" value="1"/>
</dbReference>
<dbReference type="RefSeq" id="WP_131904954.1">
    <property type="nucleotide sequence ID" value="NZ_BAAAFU010000008.1"/>
</dbReference>
<dbReference type="Gene3D" id="3.90.950.20">
    <property type="entry name" value="CinA-like"/>
    <property type="match status" value="1"/>
</dbReference>
<dbReference type="InterPro" id="IPR008136">
    <property type="entry name" value="CinA_C"/>
</dbReference>
<evidence type="ECO:0000313" key="3">
    <source>
        <dbReference type="Proteomes" id="UP000294887"/>
    </source>
</evidence>
<dbReference type="EMBL" id="SMFQ01000002">
    <property type="protein sequence ID" value="TCJ89319.1"/>
    <property type="molecule type" value="Genomic_DNA"/>
</dbReference>
<dbReference type="Proteomes" id="UP000294887">
    <property type="component" value="Unassembled WGS sequence"/>
</dbReference>
<dbReference type="InterPro" id="IPR036653">
    <property type="entry name" value="CinA-like_C"/>
</dbReference>
<keyword evidence="3" id="KW-1185">Reference proteome</keyword>
<sequence length="158" mass="16738">MTNILKEVSNKLHANHLVMATAESCTGGWVAKQITDLEGSSAIFDRGFVTYSNEAKQDMLGVSAETINEFGAVSEEVALEMVTGAIEHSNADIAVSISGIAGPAGGTKLKPVGTVCFGWKKKEGEARAETILFKGDRDSVRSQAVDYALSGIMKLIDN</sequence>
<gene>
    <name evidence="2" type="ORF">EV695_1182</name>
</gene>
<dbReference type="NCBIfam" id="NF002975">
    <property type="entry name" value="PRK03661.1"/>
    <property type="match status" value="1"/>
</dbReference>